<dbReference type="AlphaFoldDB" id="A0A167IKR9"/>
<reference evidence="2 3" key="1">
    <citation type="submission" date="2016-02" db="EMBL/GenBank/DDBJ databases">
        <title>Ulvibacter sp. LPB0005, isolated from Thais luteostoma.</title>
        <authorList>
            <person name="Shin S.-K."/>
            <person name="Yi H."/>
        </authorList>
    </citation>
    <scope>NUCLEOTIDE SEQUENCE [LARGE SCALE GENOMIC DNA]</scope>
    <source>
        <strain evidence="2 3">LPB0005</strain>
    </source>
</reference>
<sequence length="100" mass="11433">MTNETLGIIASSIVGLTGAFGLPEIIKSWRLKKEAKQENLRGRLEKTEKELLRHKQFQIEMSAMLPLIEIPLRRIEDNDAVEMIEHLKQRINANVTPAQT</sequence>
<accession>A0A167IKR9</accession>
<gene>
    <name evidence="2" type="ORF">ULVI_03125</name>
</gene>
<feature type="transmembrane region" description="Helical" evidence="1">
    <location>
        <begin position="6"/>
        <end position="26"/>
    </location>
</feature>
<dbReference type="EMBL" id="LRXL01000026">
    <property type="protein sequence ID" value="OAB79752.1"/>
    <property type="molecule type" value="Genomic_DNA"/>
</dbReference>
<comment type="caution">
    <text evidence="2">The sequence shown here is derived from an EMBL/GenBank/DDBJ whole genome shotgun (WGS) entry which is preliminary data.</text>
</comment>
<dbReference type="Proteomes" id="UP000077013">
    <property type="component" value="Unassembled WGS sequence"/>
</dbReference>
<name>A0A167IKR9_9FLAO</name>
<keyword evidence="1" id="KW-0812">Transmembrane</keyword>
<evidence type="ECO:0000256" key="1">
    <source>
        <dbReference type="SAM" id="Phobius"/>
    </source>
</evidence>
<protein>
    <submittedName>
        <fullName evidence="2">Uncharacterized protein</fullName>
    </submittedName>
</protein>
<dbReference type="RefSeq" id="WP_068589685.1">
    <property type="nucleotide sequence ID" value="NZ_LRXL01000026.1"/>
</dbReference>
<evidence type="ECO:0000313" key="2">
    <source>
        <dbReference type="EMBL" id="OAB79752.1"/>
    </source>
</evidence>
<keyword evidence="3" id="KW-1185">Reference proteome</keyword>
<organism evidence="2 3">
    <name type="scientific">Cochleicola gelatinilyticus</name>
    <dbReference type="NCBI Taxonomy" id="1763537"/>
    <lineage>
        <taxon>Bacteria</taxon>
        <taxon>Pseudomonadati</taxon>
        <taxon>Bacteroidota</taxon>
        <taxon>Flavobacteriia</taxon>
        <taxon>Flavobacteriales</taxon>
        <taxon>Flavobacteriaceae</taxon>
        <taxon>Cochleicola</taxon>
    </lineage>
</organism>
<dbReference type="STRING" id="1763537.ULVI_03125"/>
<keyword evidence="1" id="KW-0472">Membrane</keyword>
<proteinExistence type="predicted"/>
<keyword evidence="1" id="KW-1133">Transmembrane helix</keyword>
<evidence type="ECO:0000313" key="3">
    <source>
        <dbReference type="Proteomes" id="UP000077013"/>
    </source>
</evidence>